<protein>
    <submittedName>
        <fullName evidence="1">Uncharacterized protein</fullName>
    </submittedName>
</protein>
<organism evidence="1 2">
    <name type="scientific">Mycena chlorophos</name>
    <name type="common">Agaric fungus</name>
    <name type="synonym">Agaricus chlorophos</name>
    <dbReference type="NCBI Taxonomy" id="658473"/>
    <lineage>
        <taxon>Eukaryota</taxon>
        <taxon>Fungi</taxon>
        <taxon>Dikarya</taxon>
        <taxon>Basidiomycota</taxon>
        <taxon>Agaricomycotina</taxon>
        <taxon>Agaricomycetes</taxon>
        <taxon>Agaricomycetidae</taxon>
        <taxon>Agaricales</taxon>
        <taxon>Marasmiineae</taxon>
        <taxon>Mycenaceae</taxon>
        <taxon>Mycena</taxon>
    </lineage>
</organism>
<reference evidence="1" key="1">
    <citation type="submission" date="2014-09" db="EMBL/GenBank/DDBJ databases">
        <title>Genome sequence of the luminous mushroom Mycena chlorophos for searching fungal bioluminescence genes.</title>
        <authorList>
            <person name="Tanaka Y."/>
            <person name="Kasuga D."/>
            <person name="Oba Y."/>
            <person name="Hase S."/>
            <person name="Sato K."/>
            <person name="Oba Y."/>
            <person name="Sakakibara Y."/>
        </authorList>
    </citation>
    <scope>NUCLEOTIDE SEQUENCE</scope>
</reference>
<accession>A0ABQ0L8Y8</accession>
<dbReference type="EMBL" id="DF843754">
    <property type="protein sequence ID" value="GAT47586.1"/>
    <property type="molecule type" value="Genomic_DNA"/>
</dbReference>
<name>A0ABQ0L8Y8_MYCCL</name>
<evidence type="ECO:0000313" key="2">
    <source>
        <dbReference type="Proteomes" id="UP000815677"/>
    </source>
</evidence>
<gene>
    <name evidence="1" type="ORF">MCHLO_05043</name>
</gene>
<proteinExistence type="predicted"/>
<evidence type="ECO:0000313" key="1">
    <source>
        <dbReference type="EMBL" id="GAT47586.1"/>
    </source>
</evidence>
<sequence>MATLQENQINIAELQLIDMMGNGPQSPPTIWVLNLPAHAQARVANKIFRPIVANGDTITLYTISPHPKVGTYIATFVHMPPTMTRQDLVQCIKANLLMDNFAETVIMEDHSRVMCMDGEVPTYGEVLDTLFAHAYVLPFVFTPQTRTVREDLIGFRLYVPSPSLDDEEQMESFRIIIHAIRLWVDGHEVRAVARNVINCGICLGRDHQHDQCPIIAGKM</sequence>
<dbReference type="Proteomes" id="UP000815677">
    <property type="component" value="Unassembled WGS sequence"/>
</dbReference>
<keyword evidence="2" id="KW-1185">Reference proteome</keyword>